<dbReference type="InterPro" id="IPR013103">
    <property type="entry name" value="RVT_2"/>
</dbReference>
<dbReference type="SUPFAM" id="SSF53098">
    <property type="entry name" value="Ribonuclease H-like"/>
    <property type="match status" value="1"/>
</dbReference>
<feature type="region of interest" description="Disordered" evidence="2">
    <location>
        <begin position="444"/>
        <end position="472"/>
    </location>
</feature>
<protein>
    <submittedName>
        <fullName evidence="6">Uncharacterized protein</fullName>
    </submittedName>
</protein>
<feature type="compositionally biased region" description="Polar residues" evidence="2">
    <location>
        <begin position="460"/>
        <end position="472"/>
    </location>
</feature>
<dbReference type="Pfam" id="PF13976">
    <property type="entry name" value="gag_pre-integrs"/>
    <property type="match status" value="1"/>
</dbReference>
<name>A0A6L2K2Z4_TANCI</name>
<feature type="region of interest" description="Disordered" evidence="2">
    <location>
        <begin position="343"/>
        <end position="373"/>
    </location>
</feature>
<evidence type="ECO:0000259" key="5">
    <source>
        <dbReference type="Pfam" id="PF25597"/>
    </source>
</evidence>
<feature type="domain" description="Reverse transcriptase Ty1/copia-type" evidence="3">
    <location>
        <begin position="951"/>
        <end position="1051"/>
    </location>
</feature>
<feature type="compositionally biased region" description="Acidic residues" evidence="2">
    <location>
        <begin position="344"/>
        <end position="353"/>
    </location>
</feature>
<sequence>MTDYSLWEVILNGDSPAPTRVIEGIVQPVAPTTAEQRLAKKNELKAHEKRFGGNKETKKVQKTLLKQPYKNFTGSSSESLDQIHDRLQKLISQLEILEESLSQDDINLNVYATSAKIPISALPNVDTLSNAVIYSFFASQSNSLQLDNDDLKKIDDDDLEEMDLKWQMAMLTVRERQFLQRTGRNLGVNGPTSMGFDMLKVECYNYHRKGNFARKCSQSNSLQLDNDDLKKIDDDDLEEMDLKWQMAMLTVRERQFLQRTGRNLGVNGPTSMGKETLQGSVAMTRVFRQKRNQPTMPSWHSPLQVLTMRYHSGDGYHAVPPPYTGTFMPPKPDLVFHDVPNVSDSEDDSEAEIPENAPSFVQPSEQVKTPRPSVKTVETSILAANHKTAILKPKSNGNSENRKACFVCKSLTHLIKDSVLTKSKLVPILAARPVTAAVPKNHVTRPRQAKSVVTKPHSPPSRNINRSLSPKASTFPPKVTAAKAPMVNGNPHHALKDKGVIDSRCSRHMIGNMSYLSDFEELNDRYVAFGGNQKGGKISGKDENQVLLRVPREKNMYNVDLKNIVPSGDLTCLFAKATLDESNLWHRRLGHINFKTINKLVKGNLVRGLPAKVFENNHTLLVRRASNIEPLVRPSLTLIEASRTMLADSLLPIPFWAEAVNTACYVQNRVLVTKPQNKTPYELLLGRTPSIGFMGPFGCPVTILNTLDPLGKFDGNVDEGFLVGYSVSSKAFRVFNSRTRIIQETLHINFLENKPNVVGNQSNPSAGVQEQFDVEKAGKESVRQYVLFPVWSSGSKNPRNTDDDVSFGGKKPEFKGGKPESKVYVSSRKFEDFFDNSINEVNAADSPVPAIGQILTNNTNTFSDAGPSNTAVKADFTNLESTITVSPILITRVHKDHPVTQIIGDLFLATQTKSMTRVVKDQGGLSQEELLQFKMQKVWVLVDLPNGKKAIGHTQEEDIDYEEVFAPVSRIEAIRLFLAYASFMGFMVYQMDIKSAFLYGTIKEEVYIYQPPGFEDPNYPDKVYKVVKALYRLHQAPRACHDKYVAKIFRKFGLTYGKSASTPIDTEKPLLKDLNGEDVDVHTNRSMIGSLMYLTSSRPDIMFVVYACARFQVTPKASYLHALKRIFRYLKGKPHLGLCYPKDLSFSLVAYSDSDYAVVVASSTEAEYVAAASCCAQVLWIQNQLLDYGLNVTGVSLKFLLFGSIKYALTVNPNIYVSYIKQFWSSVLVKKVNDVTRLQALVDKKKVINTEATIRDALRLNDAQSIDHLPNDEIFTELLRMGHHGMSSVPLWLQLSSAFQQVESLIFPSTYLTALVGKGFSGVDTPLFEGMIVAQQDDDIANKGEDNANIDTDEDVTLKDVATVAKDVDDVEKTAEIEDSADDDELEPAELKEIVEVVTTAKLMIEVVTAASATITAADTLINAAALTAAPSAARRRKRVVIRDPDETATPSIIIHSEAKSKDKGKGILVEEPKPLKKQAQIKQDKAYKEYDDLSEEYGWIQDGLFKGMKYDDIRLIFEKYFNSNVAFLEKTKEQMEEEDNRALKRANESQAEKAAKKQKLDEEVAELKRHLQIVPNDKDDVYTEATPLARKVLIVDYEIYTKNNKPY</sequence>
<evidence type="ECO:0000259" key="3">
    <source>
        <dbReference type="Pfam" id="PF07727"/>
    </source>
</evidence>
<gene>
    <name evidence="6" type="ORF">Tci_015766</name>
</gene>
<evidence type="ECO:0000256" key="1">
    <source>
        <dbReference type="SAM" id="Coils"/>
    </source>
</evidence>
<organism evidence="6">
    <name type="scientific">Tanacetum cinerariifolium</name>
    <name type="common">Dalmatian daisy</name>
    <name type="synonym">Chrysanthemum cinerariifolium</name>
    <dbReference type="NCBI Taxonomy" id="118510"/>
    <lineage>
        <taxon>Eukaryota</taxon>
        <taxon>Viridiplantae</taxon>
        <taxon>Streptophyta</taxon>
        <taxon>Embryophyta</taxon>
        <taxon>Tracheophyta</taxon>
        <taxon>Spermatophyta</taxon>
        <taxon>Magnoliopsida</taxon>
        <taxon>eudicotyledons</taxon>
        <taxon>Gunneridae</taxon>
        <taxon>Pentapetalae</taxon>
        <taxon>asterids</taxon>
        <taxon>campanulids</taxon>
        <taxon>Asterales</taxon>
        <taxon>Asteraceae</taxon>
        <taxon>Asteroideae</taxon>
        <taxon>Anthemideae</taxon>
        <taxon>Anthemidinae</taxon>
        <taxon>Tanacetum</taxon>
    </lineage>
</organism>
<keyword evidence="1" id="KW-0175">Coiled coil</keyword>
<dbReference type="PANTHER" id="PTHR11439">
    <property type="entry name" value="GAG-POL-RELATED RETROTRANSPOSON"/>
    <property type="match status" value="1"/>
</dbReference>
<evidence type="ECO:0000256" key="2">
    <source>
        <dbReference type="SAM" id="MobiDB-lite"/>
    </source>
</evidence>
<dbReference type="PANTHER" id="PTHR11439:SF495">
    <property type="entry name" value="REVERSE TRANSCRIPTASE, RNA-DEPENDENT DNA POLYMERASE-RELATED"/>
    <property type="match status" value="1"/>
</dbReference>
<dbReference type="InterPro" id="IPR012337">
    <property type="entry name" value="RNaseH-like_sf"/>
</dbReference>
<dbReference type="EMBL" id="BKCJ010001756">
    <property type="protein sequence ID" value="GEU43788.1"/>
    <property type="molecule type" value="Genomic_DNA"/>
</dbReference>
<dbReference type="InterPro" id="IPR025724">
    <property type="entry name" value="GAG-pre-integrase_dom"/>
</dbReference>
<evidence type="ECO:0000313" key="6">
    <source>
        <dbReference type="EMBL" id="GEU43788.1"/>
    </source>
</evidence>
<feature type="domain" description="Retroviral polymerase SH3-like" evidence="5">
    <location>
        <begin position="701"/>
        <end position="755"/>
    </location>
</feature>
<dbReference type="Pfam" id="PF25597">
    <property type="entry name" value="SH3_retrovirus"/>
    <property type="match status" value="1"/>
</dbReference>
<feature type="coiled-coil region" evidence="1">
    <location>
        <begin position="1526"/>
        <end position="1571"/>
    </location>
</feature>
<reference evidence="6" key="1">
    <citation type="journal article" date="2019" name="Sci. Rep.">
        <title>Draft genome of Tanacetum cinerariifolium, the natural source of mosquito coil.</title>
        <authorList>
            <person name="Yamashiro T."/>
            <person name="Shiraishi A."/>
            <person name="Satake H."/>
            <person name="Nakayama K."/>
        </authorList>
    </citation>
    <scope>NUCLEOTIDE SEQUENCE</scope>
</reference>
<dbReference type="InterPro" id="IPR057670">
    <property type="entry name" value="SH3_retrovirus"/>
</dbReference>
<proteinExistence type="predicted"/>
<dbReference type="Pfam" id="PF07727">
    <property type="entry name" value="RVT_2"/>
    <property type="match status" value="1"/>
</dbReference>
<evidence type="ECO:0000259" key="4">
    <source>
        <dbReference type="Pfam" id="PF13976"/>
    </source>
</evidence>
<accession>A0A6L2K2Z4</accession>
<comment type="caution">
    <text evidence="6">The sequence shown here is derived from an EMBL/GenBank/DDBJ whole genome shotgun (WGS) entry which is preliminary data.</text>
</comment>
<feature type="domain" description="GAG-pre-integrase" evidence="4">
    <location>
        <begin position="556"/>
        <end position="611"/>
    </location>
</feature>